<dbReference type="InterPro" id="IPR052379">
    <property type="entry name" value="Type_VII_TA_RNase"/>
</dbReference>
<evidence type="ECO:0000313" key="6">
    <source>
        <dbReference type="Proteomes" id="UP000178109"/>
    </source>
</evidence>
<dbReference type="NCBIfam" id="NF047751">
    <property type="entry name" value="HepT_toxin"/>
    <property type="match status" value="1"/>
</dbReference>
<proteinExistence type="inferred from homology"/>
<name>A0A1G2BVP8_9BACT</name>
<evidence type="ECO:0000256" key="1">
    <source>
        <dbReference type="ARBA" id="ARBA00022649"/>
    </source>
</evidence>
<keyword evidence="1" id="KW-1277">Toxin-antitoxin system</keyword>
<dbReference type="GO" id="GO:0016787">
    <property type="term" value="F:hydrolase activity"/>
    <property type="evidence" value="ECO:0007669"/>
    <property type="project" value="UniProtKB-KW"/>
</dbReference>
<gene>
    <name evidence="5" type="ORF">A3H70_00290</name>
</gene>
<dbReference type="Pfam" id="PF01934">
    <property type="entry name" value="HepT-like"/>
    <property type="match status" value="1"/>
</dbReference>
<dbReference type="Proteomes" id="UP000178109">
    <property type="component" value="Unassembled WGS sequence"/>
</dbReference>
<accession>A0A1G2BVP8</accession>
<comment type="similarity">
    <text evidence="4">Belongs to the HepT RNase toxin family.</text>
</comment>
<reference evidence="5 6" key="1">
    <citation type="journal article" date="2016" name="Nat. Commun.">
        <title>Thousands of microbial genomes shed light on interconnected biogeochemical processes in an aquifer system.</title>
        <authorList>
            <person name="Anantharaman K."/>
            <person name="Brown C.T."/>
            <person name="Hug L.A."/>
            <person name="Sharon I."/>
            <person name="Castelle C.J."/>
            <person name="Probst A.J."/>
            <person name="Thomas B.C."/>
            <person name="Singh A."/>
            <person name="Wilkins M.J."/>
            <person name="Karaoz U."/>
            <person name="Brodie E.L."/>
            <person name="Williams K.H."/>
            <person name="Hubbard S.S."/>
            <person name="Banfield J.F."/>
        </authorList>
    </citation>
    <scope>NUCLEOTIDE SEQUENCE [LARGE SCALE GENOMIC DNA]</scope>
</reference>
<evidence type="ECO:0008006" key="7">
    <source>
        <dbReference type="Google" id="ProtNLM"/>
    </source>
</evidence>
<dbReference type="GO" id="GO:0004540">
    <property type="term" value="F:RNA nuclease activity"/>
    <property type="evidence" value="ECO:0007669"/>
    <property type="project" value="InterPro"/>
</dbReference>
<dbReference type="PANTHER" id="PTHR33397">
    <property type="entry name" value="UPF0331 PROTEIN YUTE"/>
    <property type="match status" value="1"/>
</dbReference>
<dbReference type="AlphaFoldDB" id="A0A1G2BVP8"/>
<keyword evidence="2" id="KW-0540">Nuclease</keyword>
<dbReference type="STRING" id="1798553.A3H70_00290"/>
<keyword evidence="3" id="KW-0378">Hydrolase</keyword>
<protein>
    <recommendedName>
        <fullName evidence="7">DUF86 domain-containing protein</fullName>
    </recommendedName>
</protein>
<dbReference type="GO" id="GO:0110001">
    <property type="term" value="C:toxin-antitoxin complex"/>
    <property type="evidence" value="ECO:0007669"/>
    <property type="project" value="InterPro"/>
</dbReference>
<dbReference type="InterPro" id="IPR037038">
    <property type="entry name" value="HepT-like_sf"/>
</dbReference>
<dbReference type="InterPro" id="IPR008201">
    <property type="entry name" value="HepT-like"/>
</dbReference>
<sequence length="150" mass="17393">MTQLTQQKIFEKLESLREYVSYLRTLRSEAGSEKQFLADFHVFGNTERYLQLSVQSIIDIAHLVIIDQGLKRPDDNYEAVSLLHNQGIVSESLANKLTKMVGLRNILVHEYGKIDRKKVYEILTNQLGDLEEFQKQILKYLKGPHGREES</sequence>
<comment type="caution">
    <text evidence="5">The sequence shown here is derived from an EMBL/GenBank/DDBJ whole genome shotgun (WGS) entry which is preliminary data.</text>
</comment>
<dbReference type="Gene3D" id="1.20.120.580">
    <property type="entry name" value="bsu32300-like"/>
    <property type="match status" value="1"/>
</dbReference>
<dbReference type="EMBL" id="MHKO01000001">
    <property type="protein sequence ID" value="OGY93202.1"/>
    <property type="molecule type" value="Genomic_DNA"/>
</dbReference>
<organism evidence="5 6">
    <name type="scientific">Candidatus Komeilibacteria bacterium RIFCSPLOWO2_02_FULL_48_11</name>
    <dbReference type="NCBI Taxonomy" id="1798553"/>
    <lineage>
        <taxon>Bacteria</taxon>
        <taxon>Candidatus Komeiliibacteriota</taxon>
    </lineage>
</organism>
<dbReference type="PANTHER" id="PTHR33397:SF5">
    <property type="entry name" value="RNASE YUTE-RELATED"/>
    <property type="match status" value="1"/>
</dbReference>
<evidence type="ECO:0000313" key="5">
    <source>
        <dbReference type="EMBL" id="OGY93202.1"/>
    </source>
</evidence>
<evidence type="ECO:0000256" key="2">
    <source>
        <dbReference type="ARBA" id="ARBA00022722"/>
    </source>
</evidence>
<evidence type="ECO:0000256" key="4">
    <source>
        <dbReference type="ARBA" id="ARBA00024207"/>
    </source>
</evidence>
<evidence type="ECO:0000256" key="3">
    <source>
        <dbReference type="ARBA" id="ARBA00022801"/>
    </source>
</evidence>